<comment type="subcellular location">
    <subcellularLocation>
        <location evidence="1">Nucleus</location>
    </subcellularLocation>
</comment>
<feature type="compositionally biased region" description="Basic and acidic residues" evidence="2">
    <location>
        <begin position="204"/>
        <end position="214"/>
    </location>
</feature>
<keyword evidence="1" id="KW-0539">Nucleus</keyword>
<name>A0A4C2A9U2_EUMVA</name>
<evidence type="ECO:0000256" key="2">
    <source>
        <dbReference type="SAM" id="MobiDB-lite"/>
    </source>
</evidence>
<dbReference type="GO" id="GO:0003677">
    <property type="term" value="F:DNA binding"/>
    <property type="evidence" value="ECO:0007669"/>
    <property type="project" value="InterPro"/>
</dbReference>
<sequence length="373" mass="43542">MASNTFNKNIDQEVFINCIECRPVVWDKTLEIYKDKIAKAAAWREICVILNEDFEAMEHKERQEFVRSHIVTQGAVYRERCTDVTEPRGVYLIRYTGQLTCFIPACLRFEKYVIKKWNTTRDAWIRTLSEKKKLKKSGASASNTKPYKYHNQMVFLEKVVTPGETHENVPGNVNETNKSDNISETEEINKENEEEPGQIMEQSSSDRQKKRENLAQKANKRNLNEVDTKMIEYMNDQLEKSKNEPEDPNLSLFKGILPQLSSLNEHQILEFQSGVINLLQNIKSRRYGQSNYEWSPYLQNSSILIPHLSVSEGKQTYESPESGHRLRGRSQTQKIHQRVVGLFDWNRIPDGRRIDEEEVMRGKRKWVTGTLTH</sequence>
<dbReference type="OrthoDB" id="6159213at2759"/>
<evidence type="ECO:0000313" key="4">
    <source>
        <dbReference type="EMBL" id="GBP96880.1"/>
    </source>
</evidence>
<organism evidence="4 5">
    <name type="scientific">Eumeta variegata</name>
    <name type="common">Bagworm moth</name>
    <name type="synonym">Eumeta japonica</name>
    <dbReference type="NCBI Taxonomy" id="151549"/>
    <lineage>
        <taxon>Eukaryota</taxon>
        <taxon>Metazoa</taxon>
        <taxon>Ecdysozoa</taxon>
        <taxon>Arthropoda</taxon>
        <taxon>Hexapoda</taxon>
        <taxon>Insecta</taxon>
        <taxon>Pterygota</taxon>
        <taxon>Neoptera</taxon>
        <taxon>Endopterygota</taxon>
        <taxon>Lepidoptera</taxon>
        <taxon>Glossata</taxon>
        <taxon>Ditrysia</taxon>
        <taxon>Tineoidea</taxon>
        <taxon>Psychidae</taxon>
        <taxon>Oiketicinae</taxon>
        <taxon>Eumeta</taxon>
    </lineage>
</organism>
<dbReference type="Pfam" id="PF10545">
    <property type="entry name" value="MADF_DNA_bdg"/>
    <property type="match status" value="1"/>
</dbReference>
<dbReference type="STRING" id="151549.A0A4C2A9U2"/>
<dbReference type="InterPro" id="IPR006578">
    <property type="entry name" value="MADF-dom"/>
</dbReference>
<evidence type="ECO:0000313" key="5">
    <source>
        <dbReference type="Proteomes" id="UP000299102"/>
    </source>
</evidence>
<protein>
    <recommendedName>
        <fullName evidence="3">BESS domain-containing protein</fullName>
    </recommendedName>
</protein>
<feature type="region of interest" description="Disordered" evidence="2">
    <location>
        <begin position="163"/>
        <end position="228"/>
    </location>
</feature>
<keyword evidence="5" id="KW-1185">Reference proteome</keyword>
<dbReference type="AlphaFoldDB" id="A0A4C2A9U2"/>
<dbReference type="InterPro" id="IPR004210">
    <property type="entry name" value="BESS_motif"/>
</dbReference>
<feature type="compositionally biased region" description="Polar residues" evidence="2">
    <location>
        <begin position="171"/>
        <end position="180"/>
    </location>
</feature>
<evidence type="ECO:0000259" key="3">
    <source>
        <dbReference type="PROSITE" id="PS51031"/>
    </source>
</evidence>
<feature type="domain" description="BESS" evidence="3">
    <location>
        <begin position="246"/>
        <end position="285"/>
    </location>
</feature>
<dbReference type="PROSITE" id="PS51031">
    <property type="entry name" value="BESS"/>
    <property type="match status" value="1"/>
</dbReference>
<gene>
    <name evidence="4" type="ORF">EVAR_98814_1</name>
</gene>
<dbReference type="Proteomes" id="UP000299102">
    <property type="component" value="Unassembled WGS sequence"/>
</dbReference>
<reference evidence="4 5" key="1">
    <citation type="journal article" date="2019" name="Commun. Biol.">
        <title>The bagworm genome reveals a unique fibroin gene that provides high tensile strength.</title>
        <authorList>
            <person name="Kono N."/>
            <person name="Nakamura H."/>
            <person name="Ohtoshi R."/>
            <person name="Tomita M."/>
            <person name="Numata K."/>
            <person name="Arakawa K."/>
        </authorList>
    </citation>
    <scope>NUCLEOTIDE SEQUENCE [LARGE SCALE GENOMIC DNA]</scope>
</reference>
<evidence type="ECO:0000256" key="1">
    <source>
        <dbReference type="PROSITE-ProRule" id="PRU00371"/>
    </source>
</evidence>
<accession>A0A4C2A9U2</accession>
<dbReference type="EMBL" id="BGZK01002845">
    <property type="protein sequence ID" value="GBP96880.1"/>
    <property type="molecule type" value="Genomic_DNA"/>
</dbReference>
<dbReference type="GO" id="GO:0005634">
    <property type="term" value="C:nucleus"/>
    <property type="evidence" value="ECO:0007669"/>
    <property type="project" value="UniProtKB-SubCell"/>
</dbReference>
<comment type="caution">
    <text evidence="4">The sequence shown here is derived from an EMBL/GenBank/DDBJ whole genome shotgun (WGS) entry which is preliminary data.</text>
</comment>
<proteinExistence type="predicted"/>